<evidence type="ECO:0000313" key="5">
    <source>
        <dbReference type="Proteomes" id="UP001519288"/>
    </source>
</evidence>
<keyword evidence="2" id="KW-0378">Hydrolase</keyword>
<dbReference type="InterPro" id="IPR006683">
    <property type="entry name" value="Thioestr_dom"/>
</dbReference>
<sequence length="153" mass="16749">MDTNAVVDQAALRRMERAAKDTFWDYLGCQIESLDTEKAVVSFDIQPHHLNLIGILHGGVHASVIDSTMGLIVMLARPESSVVTINLNMNYVAPTKQGKVLVTANIIHSTRKLITAEAYARQETGELLAFGTGTFRVLDKAIPEKQDKGDSRG</sequence>
<dbReference type="RefSeq" id="WP_209858212.1">
    <property type="nucleotide sequence ID" value="NZ_JAGGLD010000001.1"/>
</dbReference>
<keyword evidence="5" id="KW-1185">Reference proteome</keyword>
<dbReference type="Gene3D" id="3.10.129.10">
    <property type="entry name" value="Hotdog Thioesterase"/>
    <property type="match status" value="1"/>
</dbReference>
<reference evidence="4 5" key="1">
    <citation type="submission" date="2021-03" db="EMBL/GenBank/DDBJ databases">
        <title>Genomic Encyclopedia of Type Strains, Phase IV (KMG-IV): sequencing the most valuable type-strain genomes for metagenomic binning, comparative biology and taxonomic classification.</title>
        <authorList>
            <person name="Goeker M."/>
        </authorList>
    </citation>
    <scope>NUCLEOTIDE SEQUENCE [LARGE SCALE GENOMIC DNA]</scope>
    <source>
        <strain evidence="4 5">DSM 26806</strain>
    </source>
</reference>
<name>A0ABS4JDP7_9BACL</name>
<dbReference type="PANTHER" id="PTHR43240:SF5">
    <property type="entry name" value="1,4-DIHYDROXY-2-NAPHTHOYL-COA THIOESTERASE 1"/>
    <property type="match status" value="1"/>
</dbReference>
<evidence type="ECO:0000256" key="1">
    <source>
        <dbReference type="ARBA" id="ARBA00008324"/>
    </source>
</evidence>
<evidence type="ECO:0000256" key="2">
    <source>
        <dbReference type="ARBA" id="ARBA00022801"/>
    </source>
</evidence>
<protein>
    <submittedName>
        <fullName evidence="4">Uncharacterized protein (TIGR00369 family)</fullName>
    </submittedName>
</protein>
<evidence type="ECO:0000313" key="4">
    <source>
        <dbReference type="EMBL" id="MBP1999076.1"/>
    </source>
</evidence>
<evidence type="ECO:0000259" key="3">
    <source>
        <dbReference type="Pfam" id="PF03061"/>
    </source>
</evidence>
<dbReference type="InterPro" id="IPR003736">
    <property type="entry name" value="PAAI_dom"/>
</dbReference>
<gene>
    <name evidence="4" type="ORF">J2Z69_000095</name>
</gene>
<dbReference type="PANTHER" id="PTHR43240">
    <property type="entry name" value="1,4-DIHYDROXY-2-NAPHTHOYL-COA THIOESTERASE 1"/>
    <property type="match status" value="1"/>
</dbReference>
<comment type="caution">
    <text evidence="4">The sequence shown here is derived from an EMBL/GenBank/DDBJ whole genome shotgun (WGS) entry which is preliminary data.</text>
</comment>
<dbReference type="Proteomes" id="UP001519288">
    <property type="component" value="Unassembled WGS sequence"/>
</dbReference>
<dbReference type="NCBIfam" id="TIGR00369">
    <property type="entry name" value="unchar_dom_1"/>
    <property type="match status" value="1"/>
</dbReference>
<dbReference type="InterPro" id="IPR029069">
    <property type="entry name" value="HotDog_dom_sf"/>
</dbReference>
<dbReference type="EMBL" id="JAGGLD010000001">
    <property type="protein sequence ID" value="MBP1999076.1"/>
    <property type="molecule type" value="Genomic_DNA"/>
</dbReference>
<dbReference type="CDD" id="cd03443">
    <property type="entry name" value="PaaI_thioesterase"/>
    <property type="match status" value="1"/>
</dbReference>
<dbReference type="SUPFAM" id="SSF54637">
    <property type="entry name" value="Thioesterase/thiol ester dehydrase-isomerase"/>
    <property type="match status" value="1"/>
</dbReference>
<accession>A0ABS4JDP7</accession>
<feature type="domain" description="Thioesterase" evidence="3">
    <location>
        <begin position="54"/>
        <end position="128"/>
    </location>
</feature>
<organism evidence="4 5">
    <name type="scientific">Paenibacillus shirakamiensis</name>
    <dbReference type="NCBI Taxonomy" id="1265935"/>
    <lineage>
        <taxon>Bacteria</taxon>
        <taxon>Bacillati</taxon>
        <taxon>Bacillota</taxon>
        <taxon>Bacilli</taxon>
        <taxon>Bacillales</taxon>
        <taxon>Paenibacillaceae</taxon>
        <taxon>Paenibacillus</taxon>
    </lineage>
</organism>
<dbReference type="Pfam" id="PF03061">
    <property type="entry name" value="4HBT"/>
    <property type="match status" value="1"/>
</dbReference>
<proteinExistence type="inferred from homology"/>
<comment type="similarity">
    <text evidence="1">Belongs to the thioesterase PaaI family.</text>
</comment>